<dbReference type="EMBL" id="CP049362">
    <property type="protein sequence ID" value="QXX77992.1"/>
    <property type="molecule type" value="Genomic_DNA"/>
</dbReference>
<keyword evidence="7" id="KW-1185">Reference proteome</keyword>
<evidence type="ECO:0000313" key="7">
    <source>
        <dbReference type="Proteomes" id="UP000826050"/>
    </source>
</evidence>
<evidence type="ECO:0000259" key="5">
    <source>
        <dbReference type="PROSITE" id="PS50931"/>
    </source>
</evidence>
<sequence length="301" mass="32953">MDHQLSSSPSLNRPLYDLDLLLALLTVVDCGSFTAAASRLHSTQSTISQKVRRLEELAGLRLLDRASRGVSTTEAGQTLLAYARQMLALNHQLSEALSGSLVTISVRLGVPEDFTNGQTMRALAGFNRRFPQVRLEVSSGLSSDLLAAYDQGELDLVLVKQRHNAREAVACLPEQTAWVDSATDPVFHLDPIPLVTFPRRGVYREEIISAVESLGRRWRISFTSSSLSGIQGAVADGMGISLLPRRAVRQDHIELGQAQGLPRIDAFELAILHRPHANEMVTALSRVLVEMLAPESARRTS</sequence>
<dbReference type="PANTHER" id="PTHR30579">
    <property type="entry name" value="TRANSCRIPTIONAL REGULATOR"/>
    <property type="match status" value="1"/>
</dbReference>
<dbReference type="Gene3D" id="3.40.190.10">
    <property type="entry name" value="Periplasmic binding protein-like II"/>
    <property type="match status" value="2"/>
</dbReference>
<keyword evidence="2" id="KW-0805">Transcription regulation</keyword>
<evidence type="ECO:0000256" key="4">
    <source>
        <dbReference type="ARBA" id="ARBA00023163"/>
    </source>
</evidence>
<dbReference type="Pfam" id="PF03466">
    <property type="entry name" value="LysR_substrate"/>
    <property type="match status" value="1"/>
</dbReference>
<accession>A0ABX8SPP3</accession>
<dbReference type="Proteomes" id="UP000826050">
    <property type="component" value="Chromosome"/>
</dbReference>
<evidence type="ECO:0000256" key="1">
    <source>
        <dbReference type="ARBA" id="ARBA00009437"/>
    </source>
</evidence>
<dbReference type="InterPro" id="IPR005119">
    <property type="entry name" value="LysR_subst-bd"/>
</dbReference>
<dbReference type="PROSITE" id="PS50931">
    <property type="entry name" value="HTH_LYSR"/>
    <property type="match status" value="1"/>
</dbReference>
<organism evidence="6 7">
    <name type="scientific">Alcaligenes ammonioxydans</name>
    <dbReference type="NCBI Taxonomy" id="2582914"/>
    <lineage>
        <taxon>Bacteria</taxon>
        <taxon>Pseudomonadati</taxon>
        <taxon>Pseudomonadota</taxon>
        <taxon>Betaproteobacteria</taxon>
        <taxon>Burkholderiales</taxon>
        <taxon>Alcaligenaceae</taxon>
        <taxon>Alcaligenes</taxon>
    </lineage>
</organism>
<protein>
    <submittedName>
        <fullName evidence="6">LysR family transcriptional regulator</fullName>
    </submittedName>
</protein>
<reference evidence="6 7" key="1">
    <citation type="submission" date="2020-02" db="EMBL/GenBank/DDBJ databases">
        <title>Partial ammonium oxidation to N2 by heterotrophic bacteria.</title>
        <authorList>
            <person name="Wu M."/>
        </authorList>
    </citation>
    <scope>NUCLEOTIDE SEQUENCE [LARGE SCALE GENOMIC DNA]</scope>
    <source>
        <strain evidence="6 7">HO-1</strain>
    </source>
</reference>
<dbReference type="RefSeq" id="WP_131071274.1">
    <property type="nucleotide sequence ID" value="NZ_CP049362.1"/>
</dbReference>
<dbReference type="InterPro" id="IPR050176">
    <property type="entry name" value="LTTR"/>
</dbReference>
<dbReference type="Gene3D" id="1.10.10.10">
    <property type="entry name" value="Winged helix-like DNA-binding domain superfamily/Winged helix DNA-binding domain"/>
    <property type="match status" value="1"/>
</dbReference>
<dbReference type="Pfam" id="PF00126">
    <property type="entry name" value="HTH_1"/>
    <property type="match status" value="1"/>
</dbReference>
<feature type="domain" description="HTH lysR-type" evidence="5">
    <location>
        <begin position="16"/>
        <end position="73"/>
    </location>
</feature>
<evidence type="ECO:0000313" key="6">
    <source>
        <dbReference type="EMBL" id="QXX77992.1"/>
    </source>
</evidence>
<comment type="similarity">
    <text evidence="1">Belongs to the LysR transcriptional regulatory family.</text>
</comment>
<keyword evidence="4" id="KW-0804">Transcription</keyword>
<evidence type="ECO:0000256" key="2">
    <source>
        <dbReference type="ARBA" id="ARBA00023015"/>
    </source>
</evidence>
<dbReference type="InterPro" id="IPR036388">
    <property type="entry name" value="WH-like_DNA-bd_sf"/>
</dbReference>
<dbReference type="InterPro" id="IPR000847">
    <property type="entry name" value="LysR_HTH_N"/>
</dbReference>
<proteinExistence type="inferred from homology"/>
<dbReference type="InterPro" id="IPR036390">
    <property type="entry name" value="WH_DNA-bd_sf"/>
</dbReference>
<name>A0ABX8SPP3_9BURK</name>
<gene>
    <name evidence="6" type="ORF">FE795_02475</name>
</gene>
<dbReference type="PRINTS" id="PR00039">
    <property type="entry name" value="HTHLYSR"/>
</dbReference>
<dbReference type="SUPFAM" id="SSF53850">
    <property type="entry name" value="Periplasmic binding protein-like II"/>
    <property type="match status" value="1"/>
</dbReference>
<keyword evidence="3" id="KW-0238">DNA-binding</keyword>
<evidence type="ECO:0000256" key="3">
    <source>
        <dbReference type="ARBA" id="ARBA00023125"/>
    </source>
</evidence>
<dbReference type="SUPFAM" id="SSF46785">
    <property type="entry name" value="Winged helix' DNA-binding domain"/>
    <property type="match status" value="1"/>
</dbReference>
<dbReference type="PANTHER" id="PTHR30579:SF7">
    <property type="entry name" value="HTH-TYPE TRANSCRIPTIONAL REGULATOR LRHA-RELATED"/>
    <property type="match status" value="1"/>
</dbReference>